<dbReference type="Pfam" id="PF20239">
    <property type="entry name" value="DUF6596"/>
    <property type="match status" value="1"/>
</dbReference>
<evidence type="ECO:0000313" key="8">
    <source>
        <dbReference type="EMBL" id="GAA1997274.1"/>
    </source>
</evidence>
<protein>
    <submittedName>
        <fullName evidence="8">Sigma factor-like helix-turn-helix DNA-binding protein</fullName>
    </submittedName>
</protein>
<evidence type="ECO:0000259" key="6">
    <source>
        <dbReference type="Pfam" id="PF08281"/>
    </source>
</evidence>
<reference evidence="9" key="1">
    <citation type="journal article" date="2019" name="Int. J. Syst. Evol. Microbiol.">
        <title>The Global Catalogue of Microorganisms (GCM) 10K type strain sequencing project: providing services to taxonomists for standard genome sequencing and annotation.</title>
        <authorList>
            <consortium name="The Broad Institute Genomics Platform"/>
            <consortium name="The Broad Institute Genome Sequencing Center for Infectious Disease"/>
            <person name="Wu L."/>
            <person name="Ma J."/>
        </authorList>
    </citation>
    <scope>NUCLEOTIDE SEQUENCE [LARGE SCALE GENOMIC DNA]</scope>
    <source>
        <strain evidence="9">JCM 16013</strain>
    </source>
</reference>
<dbReference type="Pfam" id="PF04542">
    <property type="entry name" value="Sigma70_r2"/>
    <property type="match status" value="1"/>
</dbReference>
<proteinExistence type="inferred from homology"/>
<feature type="domain" description="RNA polymerase sigma factor 70 region 4 type 2" evidence="6">
    <location>
        <begin position="115"/>
        <end position="165"/>
    </location>
</feature>
<gene>
    <name evidence="8" type="ORF">GCM10009838_73160</name>
</gene>
<dbReference type="InterPro" id="IPR013249">
    <property type="entry name" value="RNA_pol_sigma70_r4_t2"/>
</dbReference>
<keyword evidence="2" id="KW-0805">Transcription regulation</keyword>
<evidence type="ECO:0000256" key="4">
    <source>
        <dbReference type="ARBA" id="ARBA00023163"/>
    </source>
</evidence>
<dbReference type="Gene3D" id="1.10.10.10">
    <property type="entry name" value="Winged helix-like DNA-binding domain superfamily/Winged helix DNA-binding domain"/>
    <property type="match status" value="1"/>
</dbReference>
<dbReference type="InterPro" id="IPR013324">
    <property type="entry name" value="RNA_pol_sigma_r3/r4-like"/>
</dbReference>
<evidence type="ECO:0000313" key="9">
    <source>
        <dbReference type="Proteomes" id="UP001499854"/>
    </source>
</evidence>
<keyword evidence="3" id="KW-0731">Sigma factor</keyword>
<dbReference type="PANTHER" id="PTHR47756:SF2">
    <property type="entry name" value="BLL6612 PROTEIN"/>
    <property type="match status" value="1"/>
</dbReference>
<evidence type="ECO:0000256" key="3">
    <source>
        <dbReference type="ARBA" id="ARBA00023082"/>
    </source>
</evidence>
<dbReference type="InterPro" id="IPR014284">
    <property type="entry name" value="RNA_pol_sigma-70_dom"/>
</dbReference>
<keyword evidence="4" id="KW-0804">Transcription</keyword>
<dbReference type="RefSeq" id="WP_344661766.1">
    <property type="nucleotide sequence ID" value="NZ_BAAAQM010000059.1"/>
</dbReference>
<sequence>MTSEPGLETLLREHAPRVLATLVRRYGQQHFSTCEDAVQEALLAAATHWPAGGVPDHPSAWLVTVAANRVTDGLRSDRARREREAAVAASTTPDVLMAPAADEDPAPGDDTLKLLFLCCHTALTPASQVALTLRAVAGLTTAEIAHAFLVPEATMAQRISRAKRQVSRSGRMFRPPTAAERPERVRAVLHVVYLIFSEGHTATAGQRVYRAELIDAAIRLARQAHVLLPDDGEAAGLLALMLLTDARRPARTAPDGTAIPLAEQDRTLWNRDYVTEGVDLVRRTLGRFPVGPYQIQAAIAAVHAEASGAPDTDWPQVLALYELLDRLAPSPMATLNRIVATAMVDGAPEALRLLAVLEDDPRMSGHHRLDAVRAHLLEMAGDAAGAVAGYEGAALRAVNDLDRAYLAAQADRLREEMGRS</sequence>
<evidence type="ECO:0000256" key="2">
    <source>
        <dbReference type="ARBA" id="ARBA00023015"/>
    </source>
</evidence>
<dbReference type="Pfam" id="PF08281">
    <property type="entry name" value="Sigma70_r4_2"/>
    <property type="match status" value="1"/>
</dbReference>
<name>A0ABP5EG93_9ACTN</name>
<evidence type="ECO:0000256" key="1">
    <source>
        <dbReference type="ARBA" id="ARBA00010641"/>
    </source>
</evidence>
<dbReference type="InterPro" id="IPR013325">
    <property type="entry name" value="RNA_pol_sigma_r2"/>
</dbReference>
<dbReference type="SUPFAM" id="SSF88946">
    <property type="entry name" value="Sigma2 domain of RNA polymerase sigma factors"/>
    <property type="match status" value="1"/>
</dbReference>
<evidence type="ECO:0000259" key="7">
    <source>
        <dbReference type="Pfam" id="PF20239"/>
    </source>
</evidence>
<evidence type="ECO:0000259" key="5">
    <source>
        <dbReference type="Pfam" id="PF04542"/>
    </source>
</evidence>
<dbReference type="InterPro" id="IPR007627">
    <property type="entry name" value="RNA_pol_sigma70_r2"/>
</dbReference>
<dbReference type="InterPro" id="IPR046531">
    <property type="entry name" value="DUF6596"/>
</dbReference>
<dbReference type="InterPro" id="IPR036388">
    <property type="entry name" value="WH-like_DNA-bd_sf"/>
</dbReference>
<comment type="caution">
    <text evidence="8">The sequence shown here is derived from an EMBL/GenBank/DDBJ whole genome shotgun (WGS) entry which is preliminary data.</text>
</comment>
<keyword evidence="9" id="KW-1185">Reference proteome</keyword>
<accession>A0ABP5EG93</accession>
<dbReference type="PANTHER" id="PTHR47756">
    <property type="entry name" value="BLL6612 PROTEIN-RELATED"/>
    <property type="match status" value="1"/>
</dbReference>
<feature type="domain" description="RNA polymerase sigma-70 region 2" evidence="5">
    <location>
        <begin position="10"/>
        <end position="78"/>
    </location>
</feature>
<organism evidence="8 9">
    <name type="scientific">Catenulispora subtropica</name>
    <dbReference type="NCBI Taxonomy" id="450798"/>
    <lineage>
        <taxon>Bacteria</taxon>
        <taxon>Bacillati</taxon>
        <taxon>Actinomycetota</taxon>
        <taxon>Actinomycetes</taxon>
        <taxon>Catenulisporales</taxon>
        <taxon>Catenulisporaceae</taxon>
        <taxon>Catenulispora</taxon>
    </lineage>
</organism>
<dbReference type="SUPFAM" id="SSF88659">
    <property type="entry name" value="Sigma3 and sigma4 domains of RNA polymerase sigma factors"/>
    <property type="match status" value="1"/>
</dbReference>
<dbReference type="EMBL" id="BAAAQM010000059">
    <property type="protein sequence ID" value="GAA1997274.1"/>
    <property type="molecule type" value="Genomic_DNA"/>
</dbReference>
<dbReference type="NCBIfam" id="TIGR02937">
    <property type="entry name" value="sigma70-ECF"/>
    <property type="match status" value="1"/>
</dbReference>
<dbReference type="Gene3D" id="1.10.1740.10">
    <property type="match status" value="1"/>
</dbReference>
<feature type="domain" description="DUF6596" evidence="7">
    <location>
        <begin position="184"/>
        <end position="284"/>
    </location>
</feature>
<dbReference type="Proteomes" id="UP001499854">
    <property type="component" value="Unassembled WGS sequence"/>
</dbReference>
<comment type="similarity">
    <text evidence="1">Belongs to the sigma-70 factor family. ECF subfamily.</text>
</comment>